<dbReference type="InterPro" id="IPR009057">
    <property type="entry name" value="Homeodomain-like_sf"/>
</dbReference>
<evidence type="ECO:0000256" key="2">
    <source>
        <dbReference type="ARBA" id="ARBA00023015"/>
    </source>
</evidence>
<dbReference type="RefSeq" id="WP_208253126.1">
    <property type="nucleotide sequence ID" value="NZ_JAGEOJ010000001.1"/>
</dbReference>
<dbReference type="InterPro" id="IPR039538">
    <property type="entry name" value="BetI_C"/>
</dbReference>
<protein>
    <submittedName>
        <fullName evidence="7">TetR family transcriptional regulator C-terminal domain-containing protein</fullName>
    </submittedName>
</protein>
<dbReference type="PROSITE" id="PS50977">
    <property type="entry name" value="HTH_TETR_2"/>
    <property type="match status" value="1"/>
</dbReference>
<dbReference type="EMBL" id="JAGEOJ010000001">
    <property type="protein sequence ID" value="MBO2445501.1"/>
    <property type="molecule type" value="Genomic_DNA"/>
</dbReference>
<dbReference type="AlphaFoldDB" id="A0A939PBN1"/>
<evidence type="ECO:0000256" key="5">
    <source>
        <dbReference type="PROSITE-ProRule" id="PRU00335"/>
    </source>
</evidence>
<keyword evidence="4" id="KW-0804">Transcription</keyword>
<evidence type="ECO:0000256" key="3">
    <source>
        <dbReference type="ARBA" id="ARBA00023125"/>
    </source>
</evidence>
<dbReference type="InterPro" id="IPR036271">
    <property type="entry name" value="Tet_transcr_reg_TetR-rel_C_sf"/>
</dbReference>
<dbReference type="PANTHER" id="PTHR30055:SF226">
    <property type="entry name" value="HTH-TYPE TRANSCRIPTIONAL REGULATOR PKSA"/>
    <property type="match status" value="1"/>
</dbReference>
<keyword evidence="2" id="KW-0805">Transcription regulation</keyword>
<evidence type="ECO:0000256" key="1">
    <source>
        <dbReference type="ARBA" id="ARBA00022491"/>
    </source>
</evidence>
<evidence type="ECO:0000259" key="6">
    <source>
        <dbReference type="PROSITE" id="PS50977"/>
    </source>
</evidence>
<proteinExistence type="predicted"/>
<dbReference type="SUPFAM" id="SSF48498">
    <property type="entry name" value="Tetracyclin repressor-like, C-terminal domain"/>
    <property type="match status" value="1"/>
</dbReference>
<keyword evidence="3 5" id="KW-0238">DNA-binding</keyword>
<dbReference type="Pfam" id="PF13977">
    <property type="entry name" value="TetR_C_6"/>
    <property type="match status" value="1"/>
</dbReference>
<dbReference type="SUPFAM" id="SSF46689">
    <property type="entry name" value="Homeodomain-like"/>
    <property type="match status" value="1"/>
</dbReference>
<name>A0A939PBN1_9ACTN</name>
<evidence type="ECO:0000313" key="8">
    <source>
        <dbReference type="Proteomes" id="UP000669179"/>
    </source>
</evidence>
<keyword evidence="1" id="KW-0678">Repressor</keyword>
<dbReference type="GO" id="GO:0000976">
    <property type="term" value="F:transcription cis-regulatory region binding"/>
    <property type="evidence" value="ECO:0007669"/>
    <property type="project" value="TreeGrafter"/>
</dbReference>
<reference evidence="7" key="1">
    <citation type="submission" date="2021-03" db="EMBL/GenBank/DDBJ databases">
        <authorList>
            <person name="Kanchanasin P."/>
            <person name="Saeng-In P."/>
            <person name="Phongsopitanun W."/>
            <person name="Yuki M."/>
            <person name="Kudo T."/>
            <person name="Ohkuma M."/>
            <person name="Tanasupawat S."/>
        </authorList>
    </citation>
    <scope>NUCLEOTIDE SEQUENCE</scope>
    <source>
        <strain evidence="7">GKU 128</strain>
    </source>
</reference>
<comment type="caution">
    <text evidence="7">The sequence shown here is derived from an EMBL/GenBank/DDBJ whole genome shotgun (WGS) entry which is preliminary data.</text>
</comment>
<evidence type="ECO:0000256" key="4">
    <source>
        <dbReference type="ARBA" id="ARBA00023163"/>
    </source>
</evidence>
<dbReference type="Pfam" id="PF00440">
    <property type="entry name" value="TetR_N"/>
    <property type="match status" value="1"/>
</dbReference>
<dbReference type="PANTHER" id="PTHR30055">
    <property type="entry name" value="HTH-TYPE TRANSCRIPTIONAL REGULATOR RUTR"/>
    <property type="match status" value="1"/>
</dbReference>
<sequence>MPKIVDPVERRRAVVDAVFRVVARRGVAQVTLRDVAAEAGLAIGSVRHYFDSHHELIVAAAREMVDRVEARVLARRDRLSPGDDPMRVVEEVLDEFLPMDAARADEIAVWLEFVVAARTDPELRPISIELHQGLRTVTGRLLARLGVDDPIETERLAALVDGLSLAGALHPTRLDPTTIRTVIRHHLAGLKT</sequence>
<feature type="DNA-binding region" description="H-T-H motif" evidence="5">
    <location>
        <begin position="31"/>
        <end position="50"/>
    </location>
</feature>
<keyword evidence="8" id="KW-1185">Reference proteome</keyword>
<dbReference type="GO" id="GO:0003700">
    <property type="term" value="F:DNA-binding transcription factor activity"/>
    <property type="evidence" value="ECO:0007669"/>
    <property type="project" value="TreeGrafter"/>
</dbReference>
<organism evidence="7 8">
    <name type="scientific">Actinomadura barringtoniae</name>
    <dbReference type="NCBI Taxonomy" id="1427535"/>
    <lineage>
        <taxon>Bacteria</taxon>
        <taxon>Bacillati</taxon>
        <taxon>Actinomycetota</taxon>
        <taxon>Actinomycetes</taxon>
        <taxon>Streptosporangiales</taxon>
        <taxon>Thermomonosporaceae</taxon>
        <taxon>Actinomadura</taxon>
    </lineage>
</organism>
<dbReference type="Proteomes" id="UP000669179">
    <property type="component" value="Unassembled WGS sequence"/>
</dbReference>
<dbReference type="Gene3D" id="1.10.357.10">
    <property type="entry name" value="Tetracycline Repressor, domain 2"/>
    <property type="match status" value="1"/>
</dbReference>
<dbReference type="InterPro" id="IPR001647">
    <property type="entry name" value="HTH_TetR"/>
</dbReference>
<accession>A0A939PBN1</accession>
<feature type="domain" description="HTH tetR-type" evidence="6">
    <location>
        <begin position="8"/>
        <end position="68"/>
    </location>
</feature>
<dbReference type="InterPro" id="IPR050109">
    <property type="entry name" value="HTH-type_TetR-like_transc_reg"/>
</dbReference>
<gene>
    <name evidence="7" type="ORF">J4573_00195</name>
</gene>
<evidence type="ECO:0000313" key="7">
    <source>
        <dbReference type="EMBL" id="MBO2445501.1"/>
    </source>
</evidence>